<comment type="caution">
    <text evidence="1">The sequence shown here is derived from an EMBL/GenBank/DDBJ whole genome shotgun (WGS) entry which is preliminary data.</text>
</comment>
<protein>
    <submittedName>
        <fullName evidence="1">Uncharacterized protein</fullName>
    </submittedName>
</protein>
<accession>A0A6A1W786</accession>
<keyword evidence="2" id="KW-1185">Reference proteome</keyword>
<proteinExistence type="predicted"/>
<sequence length="169" mass="18044">MVMVSGGKLGAGWRTVVRMCEEMIAFNGDSRRKLDASGSSKIRNSVFFATVVQSCTTEKAKGEEGVFCEPDLGLPVLAIIGKTLVEENLRVEKFIPTSSLEVSVNLCGADSVIHRLGGKFLSSSPSDTSSISFPIVPGDEQYAVPAELALMPSDMQKVAAVDQRLCGEL</sequence>
<evidence type="ECO:0000313" key="2">
    <source>
        <dbReference type="Proteomes" id="UP000516437"/>
    </source>
</evidence>
<name>A0A6A1W786_9ROSI</name>
<dbReference type="Proteomes" id="UP000516437">
    <property type="component" value="Chromosome 3"/>
</dbReference>
<dbReference type="AlphaFoldDB" id="A0A6A1W786"/>
<reference evidence="1 2" key="1">
    <citation type="journal article" date="2019" name="Plant Biotechnol. J.">
        <title>The red bayberry genome and genetic basis of sex determination.</title>
        <authorList>
            <person name="Jia H.M."/>
            <person name="Jia H.J."/>
            <person name="Cai Q.L."/>
            <person name="Wang Y."/>
            <person name="Zhao H.B."/>
            <person name="Yang W.F."/>
            <person name="Wang G.Y."/>
            <person name="Li Y.H."/>
            <person name="Zhan D.L."/>
            <person name="Shen Y.T."/>
            <person name="Niu Q.F."/>
            <person name="Chang L."/>
            <person name="Qiu J."/>
            <person name="Zhao L."/>
            <person name="Xie H.B."/>
            <person name="Fu W.Y."/>
            <person name="Jin J."/>
            <person name="Li X.W."/>
            <person name="Jiao Y."/>
            <person name="Zhou C.C."/>
            <person name="Tu T."/>
            <person name="Chai C.Y."/>
            <person name="Gao J.L."/>
            <person name="Fan L.J."/>
            <person name="van de Weg E."/>
            <person name="Wang J.Y."/>
            <person name="Gao Z.S."/>
        </authorList>
    </citation>
    <scope>NUCLEOTIDE SEQUENCE [LARGE SCALE GENOMIC DNA]</scope>
    <source>
        <tissue evidence="1">Leaves</tissue>
    </source>
</reference>
<dbReference type="EMBL" id="RXIC02000021">
    <property type="protein sequence ID" value="KAB1219947.1"/>
    <property type="molecule type" value="Genomic_DNA"/>
</dbReference>
<organism evidence="1 2">
    <name type="scientific">Morella rubra</name>
    <name type="common">Chinese bayberry</name>
    <dbReference type="NCBI Taxonomy" id="262757"/>
    <lineage>
        <taxon>Eukaryota</taxon>
        <taxon>Viridiplantae</taxon>
        <taxon>Streptophyta</taxon>
        <taxon>Embryophyta</taxon>
        <taxon>Tracheophyta</taxon>
        <taxon>Spermatophyta</taxon>
        <taxon>Magnoliopsida</taxon>
        <taxon>eudicotyledons</taxon>
        <taxon>Gunneridae</taxon>
        <taxon>Pentapetalae</taxon>
        <taxon>rosids</taxon>
        <taxon>fabids</taxon>
        <taxon>Fagales</taxon>
        <taxon>Myricaceae</taxon>
        <taxon>Morella</taxon>
    </lineage>
</organism>
<evidence type="ECO:0000313" key="1">
    <source>
        <dbReference type="EMBL" id="KAB1219947.1"/>
    </source>
</evidence>
<gene>
    <name evidence="1" type="ORF">CJ030_MR3G022819</name>
</gene>